<proteinExistence type="predicted"/>
<dbReference type="Gene3D" id="2.60.120.260">
    <property type="entry name" value="Galactose-binding domain-like"/>
    <property type="match status" value="2"/>
</dbReference>
<dbReference type="InterPro" id="IPR013783">
    <property type="entry name" value="Ig-like_fold"/>
</dbReference>
<evidence type="ECO:0000256" key="3">
    <source>
        <dbReference type="ARBA" id="ARBA00022801"/>
    </source>
</evidence>
<dbReference type="InterPro" id="IPR013737">
    <property type="entry name" value="Bac_rhamnosid_N"/>
</dbReference>
<protein>
    <recommendedName>
        <fullName evidence="2">alpha-L-rhamnosidase</fullName>
        <ecNumber evidence="2">3.2.1.40</ecNumber>
    </recommendedName>
</protein>
<feature type="domain" description="Bacterial alpha-L-rhamnosidase N-terminal" evidence="5">
    <location>
        <begin position="136"/>
        <end position="276"/>
    </location>
</feature>
<dbReference type="Gene3D" id="2.60.40.10">
    <property type="entry name" value="Immunoglobulins"/>
    <property type="match status" value="1"/>
</dbReference>
<accession>A0A1H1XIV4</accession>
<dbReference type="GO" id="GO:0005975">
    <property type="term" value="P:carbohydrate metabolic process"/>
    <property type="evidence" value="ECO:0007669"/>
    <property type="project" value="InterPro"/>
</dbReference>
<dbReference type="EC" id="3.2.1.40" evidence="2"/>
<gene>
    <name evidence="8" type="ORF">SAMN04489716_2480</name>
</gene>
<dbReference type="RefSeq" id="WP_231954448.1">
    <property type="nucleotide sequence ID" value="NZ_BOMJ01000041.1"/>
</dbReference>
<dbReference type="Proteomes" id="UP000198688">
    <property type="component" value="Chromosome I"/>
</dbReference>
<comment type="catalytic activity">
    <reaction evidence="1">
        <text>Hydrolysis of terminal non-reducing alpha-L-rhamnose residues in alpha-L-rhamnosides.</text>
        <dbReference type="EC" id="3.2.1.40"/>
    </reaction>
</comment>
<dbReference type="InterPro" id="IPR035398">
    <property type="entry name" value="Bac_rhamnosid_C"/>
</dbReference>
<dbReference type="Pfam" id="PF25788">
    <property type="entry name" value="Ig_Rha78A_N"/>
    <property type="match status" value="1"/>
</dbReference>
<dbReference type="Gene3D" id="1.50.10.10">
    <property type="match status" value="1"/>
</dbReference>
<evidence type="ECO:0000256" key="1">
    <source>
        <dbReference type="ARBA" id="ARBA00001445"/>
    </source>
</evidence>
<dbReference type="Pfam" id="PF17389">
    <property type="entry name" value="Bac_rhamnosid6H"/>
    <property type="match status" value="1"/>
</dbReference>
<sequence>MRAPRIEHHDHPLGVGERAPRLSWQVETVRTGWRQQAYEIQINGQSSGRTDSADSVLVPWPGPALISRDQATVRVRVWADGDAEPSAWSEATTVEAGLLEHDDWTAVFVGSADSSDGDRRPVLLQREFTVRPGLLEARVYATACGVYELRLNTSRVGEDVLAPGWTSYHHRLPYQTYDVTGLLSTGANTISGWLADGWWRGEYGWNRVGERYGADTALLAQLELRYRDGSIERVVTDGTWNWAYGPIQRSSIYDGEHHDARIEPAGWSPVQVRKPTVGELTAPTGPPVRRNQTLPPADVTRLDDGTHLLDFGQNLAGRLRITVSGPAGTEINIRHAEVLEHGRLCTRPIRTAVAHDVYVLAGTGPETWEPRFTYHGFRYAEITGWPGDLDPADVVAVVCHDDMPEAGTFSCSDPLIERLHENVRWSMRGNFVSVPTDCPQRDERLGWTGDLQVFAPTAAFLYDATGSISDWLTDVVSETGADGLVPLYVPHIETDFTQFHCAVWGDVTTVVPLVLFDRAGDPGPVLRGYDTARAWVEGCRRLLNEHHVIAGGLQLGDWLDPAAPPDRPQQALTDPYLVATAYLARSARLLARQARLIGKADDAAEYDLLADRVTAGFRREFVTPTGRCVSDTQTAHALALCFDLLDGDEQREHAGRRLATLVRDGEFRIGTGFAGTPLILDALTITGHLEEAYRLLLEKGCPSWLYPVTMGATTIWERWDSMLPDGSINSGNMTSFNHYALGAVADWLHRTVAGLAPAAPGYRTLRVRPLPGGGLTWAEARHLTPYGAASVRWRREDATLHVEVSVPPGCDAVIELPGQEPITAGSGAHTLTCAYRAAADDPIAPLPARRYF</sequence>
<keyword evidence="9" id="KW-1185">Reference proteome</keyword>
<evidence type="ECO:0000259" key="6">
    <source>
        <dbReference type="Pfam" id="PF17389"/>
    </source>
</evidence>
<dbReference type="GO" id="GO:0030596">
    <property type="term" value="F:alpha-L-rhamnosidase activity"/>
    <property type="evidence" value="ECO:0007669"/>
    <property type="project" value="UniProtKB-EC"/>
</dbReference>
<dbReference type="Gene3D" id="2.60.420.10">
    <property type="entry name" value="Maltose phosphorylase, domain 3"/>
    <property type="match status" value="1"/>
</dbReference>
<dbReference type="Pfam" id="PF17390">
    <property type="entry name" value="Bac_rhamnosid_C"/>
    <property type="match status" value="1"/>
</dbReference>
<evidence type="ECO:0000256" key="2">
    <source>
        <dbReference type="ARBA" id="ARBA00012652"/>
    </source>
</evidence>
<dbReference type="SUPFAM" id="SSF48208">
    <property type="entry name" value="Six-hairpin glycosidases"/>
    <property type="match status" value="1"/>
</dbReference>
<dbReference type="InterPro" id="IPR008928">
    <property type="entry name" value="6-hairpin_glycosidase_sf"/>
</dbReference>
<dbReference type="STRING" id="113562.SAMN04489716_2480"/>
<evidence type="ECO:0000259" key="7">
    <source>
        <dbReference type="Pfam" id="PF17390"/>
    </source>
</evidence>
<dbReference type="Pfam" id="PF05592">
    <property type="entry name" value="Bac_rhamnosid"/>
    <property type="match status" value="1"/>
</dbReference>
<dbReference type="PANTHER" id="PTHR33307">
    <property type="entry name" value="ALPHA-RHAMNOSIDASE (EUROFUNG)"/>
    <property type="match status" value="1"/>
</dbReference>
<feature type="domain" description="Alpha-L-rhamnosidase C-terminal" evidence="7">
    <location>
        <begin position="754"/>
        <end position="821"/>
    </location>
</feature>
<dbReference type="AlphaFoldDB" id="A0A1H1XIV4"/>
<dbReference type="EMBL" id="LT629758">
    <property type="protein sequence ID" value="SDT09150.1"/>
    <property type="molecule type" value="Genomic_DNA"/>
</dbReference>
<feature type="domain" description="Alpha-L-rhamnosidase concanavalin-like" evidence="4">
    <location>
        <begin position="301"/>
        <end position="400"/>
    </location>
</feature>
<dbReference type="PANTHER" id="PTHR33307:SF6">
    <property type="entry name" value="ALPHA-RHAMNOSIDASE (EUROFUNG)-RELATED"/>
    <property type="match status" value="1"/>
</dbReference>
<feature type="domain" description="Alpha-L-rhamnosidase six-hairpin glycosidase" evidence="6">
    <location>
        <begin position="405"/>
        <end position="752"/>
    </location>
</feature>
<evidence type="ECO:0000259" key="4">
    <source>
        <dbReference type="Pfam" id="PF05592"/>
    </source>
</evidence>
<keyword evidence="3" id="KW-0378">Hydrolase</keyword>
<evidence type="ECO:0000313" key="9">
    <source>
        <dbReference type="Proteomes" id="UP000198688"/>
    </source>
</evidence>
<dbReference type="InterPro" id="IPR035396">
    <property type="entry name" value="Bac_rhamnosid6H"/>
</dbReference>
<dbReference type="InterPro" id="IPR008902">
    <property type="entry name" value="Rhamnosid_concanavalin"/>
</dbReference>
<dbReference type="Pfam" id="PF08531">
    <property type="entry name" value="Bac_rhamnosid_N"/>
    <property type="match status" value="1"/>
</dbReference>
<dbReference type="PIRSF" id="PIRSF010631">
    <property type="entry name" value="A-rhamnsds"/>
    <property type="match status" value="1"/>
</dbReference>
<reference evidence="8 9" key="1">
    <citation type="submission" date="2016-10" db="EMBL/GenBank/DDBJ databases">
        <authorList>
            <person name="de Groot N.N."/>
        </authorList>
    </citation>
    <scope>NUCLEOTIDE SEQUENCE [LARGE SCALE GENOMIC DNA]</scope>
    <source>
        <strain evidence="8 9">DSM 43941</strain>
    </source>
</reference>
<evidence type="ECO:0000259" key="5">
    <source>
        <dbReference type="Pfam" id="PF08531"/>
    </source>
</evidence>
<dbReference type="InterPro" id="IPR016007">
    <property type="entry name" value="Alpha_rhamnosid"/>
</dbReference>
<dbReference type="InterPro" id="IPR012341">
    <property type="entry name" value="6hp_glycosidase-like_sf"/>
</dbReference>
<evidence type="ECO:0000313" key="8">
    <source>
        <dbReference type="EMBL" id="SDT09150.1"/>
    </source>
</evidence>
<organism evidence="8 9">
    <name type="scientific">Actinoplanes derwentensis</name>
    <dbReference type="NCBI Taxonomy" id="113562"/>
    <lineage>
        <taxon>Bacteria</taxon>
        <taxon>Bacillati</taxon>
        <taxon>Actinomycetota</taxon>
        <taxon>Actinomycetes</taxon>
        <taxon>Micromonosporales</taxon>
        <taxon>Micromonosporaceae</taxon>
        <taxon>Actinoplanes</taxon>
    </lineage>
</organism>
<name>A0A1H1XIV4_9ACTN</name>